<dbReference type="InParanoid" id="E8QX44"/>
<gene>
    <name evidence="7" type="ordered locus">Isop_0280</name>
</gene>
<dbReference type="GO" id="GO:0050313">
    <property type="term" value="F:sulfur dioxygenase activity"/>
    <property type="evidence" value="ECO:0007669"/>
    <property type="project" value="TreeGrafter"/>
</dbReference>
<accession>E8QX44</accession>
<proteinExistence type="inferred from homology"/>
<dbReference type="Proteomes" id="UP000008631">
    <property type="component" value="Chromosome"/>
</dbReference>
<keyword evidence="4" id="KW-0378">Hydrolase</keyword>
<dbReference type="GO" id="GO:0006749">
    <property type="term" value="P:glutathione metabolic process"/>
    <property type="evidence" value="ECO:0007669"/>
    <property type="project" value="TreeGrafter"/>
</dbReference>
<dbReference type="EMBL" id="CP002353">
    <property type="protein sequence ID" value="ADV60877.1"/>
    <property type="molecule type" value="Genomic_DNA"/>
</dbReference>
<dbReference type="STRING" id="575540.Isop_0280"/>
<evidence type="ECO:0000313" key="8">
    <source>
        <dbReference type="Proteomes" id="UP000008631"/>
    </source>
</evidence>
<dbReference type="PANTHER" id="PTHR43084">
    <property type="entry name" value="PERSULFIDE DIOXYGENASE ETHE1"/>
    <property type="match status" value="1"/>
</dbReference>
<dbReference type="Gene3D" id="3.60.15.10">
    <property type="entry name" value="Ribonuclease Z/Hydroxyacylglutathione hydrolase-like"/>
    <property type="match status" value="1"/>
</dbReference>
<dbReference type="SUPFAM" id="SSF56281">
    <property type="entry name" value="Metallo-hydrolase/oxidoreductase"/>
    <property type="match status" value="1"/>
</dbReference>
<keyword evidence="8" id="KW-1185">Reference proteome</keyword>
<comment type="similarity">
    <text evidence="2">Belongs to the metallo-beta-lactamase superfamily. Glyoxalase II family.</text>
</comment>
<evidence type="ECO:0000313" key="7">
    <source>
        <dbReference type="EMBL" id="ADV60877.1"/>
    </source>
</evidence>
<dbReference type="InterPro" id="IPR051682">
    <property type="entry name" value="Mito_Persulfide_Diox"/>
</dbReference>
<dbReference type="SMART" id="SM00849">
    <property type="entry name" value="Lactamase_B"/>
    <property type="match status" value="1"/>
</dbReference>
<dbReference type="InterPro" id="IPR001279">
    <property type="entry name" value="Metallo-B-lactamas"/>
</dbReference>
<sequence length="217" mass="24346">MPARFEILRMGPDKNLAYLFGDETTGEYAAVDPGFEPDKHLHAVQALGGRIVLILATHSHRDHIAGLDDLKRATGAPLAAHPDFPGVDRPLADGETFQVGSIPCHAWHHPGHCADSILIEIENRKLIVGDELFIGGVGRTHNEAQARVHYDSLHRRLLTLPDHLELHPGHDYGATPTSTLGEQRQSNPYLLQPDFDSFWWLRQNWKTYCQQHGIRWG</sequence>
<dbReference type="HOGENOM" id="CLU_030571_5_3_0"/>
<dbReference type="GO" id="GO:0046872">
    <property type="term" value="F:metal ion binding"/>
    <property type="evidence" value="ECO:0007669"/>
    <property type="project" value="UniProtKB-KW"/>
</dbReference>
<feature type="domain" description="Metallo-beta-lactamase" evidence="6">
    <location>
        <begin position="14"/>
        <end position="170"/>
    </location>
</feature>
<organism evidence="7 8">
    <name type="scientific">Isosphaera pallida (strain ATCC 43644 / DSM 9630 / IS1B)</name>
    <dbReference type="NCBI Taxonomy" id="575540"/>
    <lineage>
        <taxon>Bacteria</taxon>
        <taxon>Pseudomonadati</taxon>
        <taxon>Planctomycetota</taxon>
        <taxon>Planctomycetia</taxon>
        <taxon>Isosphaerales</taxon>
        <taxon>Isosphaeraceae</taxon>
        <taxon>Isosphaera</taxon>
    </lineage>
</organism>
<keyword evidence="3" id="KW-0479">Metal-binding</keyword>
<dbReference type="PANTHER" id="PTHR43084:SF1">
    <property type="entry name" value="PERSULFIDE DIOXYGENASE ETHE1, MITOCHONDRIAL"/>
    <property type="match status" value="1"/>
</dbReference>
<keyword evidence="5" id="KW-0862">Zinc</keyword>
<evidence type="ECO:0000256" key="5">
    <source>
        <dbReference type="ARBA" id="ARBA00022833"/>
    </source>
</evidence>
<dbReference type="KEGG" id="ipa:Isop_0280"/>
<dbReference type="AlphaFoldDB" id="E8QX44"/>
<evidence type="ECO:0000259" key="6">
    <source>
        <dbReference type="SMART" id="SM00849"/>
    </source>
</evidence>
<reference evidence="7 8" key="2">
    <citation type="journal article" date="2011" name="Stand. Genomic Sci.">
        <title>Complete genome sequence of Isosphaera pallida type strain (IS1B).</title>
        <authorList>
            <consortium name="US DOE Joint Genome Institute (JGI-PGF)"/>
            <person name="Goker M."/>
            <person name="Cleland D."/>
            <person name="Saunders E."/>
            <person name="Lapidus A."/>
            <person name="Nolan M."/>
            <person name="Lucas S."/>
            <person name="Hammon N."/>
            <person name="Deshpande S."/>
            <person name="Cheng J.F."/>
            <person name="Tapia R."/>
            <person name="Han C."/>
            <person name="Goodwin L."/>
            <person name="Pitluck S."/>
            <person name="Liolios K."/>
            <person name="Pagani I."/>
            <person name="Ivanova N."/>
            <person name="Mavromatis K."/>
            <person name="Pati A."/>
            <person name="Chen A."/>
            <person name="Palaniappan K."/>
            <person name="Land M."/>
            <person name="Hauser L."/>
            <person name="Chang Y.J."/>
            <person name="Jeffries C.D."/>
            <person name="Detter J.C."/>
            <person name="Beck B."/>
            <person name="Woyke T."/>
            <person name="Bristow J."/>
            <person name="Eisen J.A."/>
            <person name="Markowitz V."/>
            <person name="Hugenholtz P."/>
            <person name="Kyrpides N.C."/>
            <person name="Klenk H.P."/>
        </authorList>
    </citation>
    <scope>NUCLEOTIDE SEQUENCE [LARGE SCALE GENOMIC DNA]</scope>
    <source>
        <strain evidence="8">ATCC 43644 / DSM 9630 / IS1B</strain>
    </source>
</reference>
<dbReference type="CDD" id="cd07723">
    <property type="entry name" value="hydroxyacylglutathione_hydrolase_MBL-fold"/>
    <property type="match status" value="1"/>
</dbReference>
<evidence type="ECO:0000256" key="1">
    <source>
        <dbReference type="ARBA" id="ARBA00001947"/>
    </source>
</evidence>
<dbReference type="eggNOG" id="COG0491">
    <property type="taxonomic scope" value="Bacteria"/>
</dbReference>
<dbReference type="OrthoDB" id="9784009at2"/>
<dbReference type="InterPro" id="IPR035680">
    <property type="entry name" value="Clx_II_MBL"/>
</dbReference>
<dbReference type="Pfam" id="PF00753">
    <property type="entry name" value="Lactamase_B"/>
    <property type="match status" value="1"/>
</dbReference>
<comment type="cofactor">
    <cofactor evidence="1">
        <name>Zn(2+)</name>
        <dbReference type="ChEBI" id="CHEBI:29105"/>
    </cofactor>
</comment>
<dbReference type="GO" id="GO:0070813">
    <property type="term" value="P:hydrogen sulfide metabolic process"/>
    <property type="evidence" value="ECO:0007669"/>
    <property type="project" value="TreeGrafter"/>
</dbReference>
<evidence type="ECO:0000256" key="2">
    <source>
        <dbReference type="ARBA" id="ARBA00006759"/>
    </source>
</evidence>
<evidence type="ECO:0000256" key="3">
    <source>
        <dbReference type="ARBA" id="ARBA00022723"/>
    </source>
</evidence>
<evidence type="ECO:0000256" key="4">
    <source>
        <dbReference type="ARBA" id="ARBA00022801"/>
    </source>
</evidence>
<dbReference type="GO" id="GO:0016787">
    <property type="term" value="F:hydrolase activity"/>
    <property type="evidence" value="ECO:0007669"/>
    <property type="project" value="UniProtKB-KW"/>
</dbReference>
<dbReference type="RefSeq" id="WP_013563166.1">
    <property type="nucleotide sequence ID" value="NC_014962.1"/>
</dbReference>
<name>E8QX44_ISOPI</name>
<protein>
    <submittedName>
        <fullName evidence="7">Beta-lactamase domain-containing protein</fullName>
    </submittedName>
</protein>
<dbReference type="InterPro" id="IPR036866">
    <property type="entry name" value="RibonucZ/Hydroxyglut_hydro"/>
</dbReference>
<reference key="1">
    <citation type="submission" date="2010-11" db="EMBL/GenBank/DDBJ databases">
        <title>The complete sequence of chromosome of Isophaera pallida ATCC 43644.</title>
        <authorList>
            <consortium name="US DOE Joint Genome Institute (JGI-PGF)"/>
            <person name="Lucas S."/>
            <person name="Copeland A."/>
            <person name="Lapidus A."/>
            <person name="Bruce D."/>
            <person name="Goodwin L."/>
            <person name="Pitluck S."/>
            <person name="Kyrpides N."/>
            <person name="Mavromatis K."/>
            <person name="Pagani I."/>
            <person name="Ivanova N."/>
            <person name="Saunders E."/>
            <person name="Brettin T."/>
            <person name="Detter J.C."/>
            <person name="Han C."/>
            <person name="Tapia R."/>
            <person name="Land M."/>
            <person name="Hauser L."/>
            <person name="Markowitz V."/>
            <person name="Cheng J.-F."/>
            <person name="Hugenholtz P."/>
            <person name="Woyke T."/>
            <person name="Wu D."/>
            <person name="Eisen J.A."/>
        </authorList>
    </citation>
    <scope>NUCLEOTIDE SEQUENCE</scope>
    <source>
        <strain>ATCC 43644</strain>
    </source>
</reference>